<accession>A0A511QKJ9</accession>
<dbReference type="EMBL" id="BJXJ01000095">
    <property type="protein sequence ID" value="GEM77707.1"/>
    <property type="molecule type" value="Genomic_DNA"/>
</dbReference>
<evidence type="ECO:0000313" key="2">
    <source>
        <dbReference type="EMBL" id="GEM77707.1"/>
    </source>
</evidence>
<feature type="signal peptide" evidence="1">
    <location>
        <begin position="1"/>
        <end position="21"/>
    </location>
</feature>
<organism evidence="2 3">
    <name type="scientific">Vibrio sagamiensis NBRC 104589</name>
    <dbReference type="NCBI Taxonomy" id="1219064"/>
    <lineage>
        <taxon>Bacteria</taxon>
        <taxon>Pseudomonadati</taxon>
        <taxon>Pseudomonadota</taxon>
        <taxon>Gammaproteobacteria</taxon>
        <taxon>Vibrionales</taxon>
        <taxon>Vibrionaceae</taxon>
        <taxon>Vibrio</taxon>
    </lineage>
</organism>
<name>A0A511QKJ9_9VIBR</name>
<sequence length="118" mass="13455">MKILTAITTSIILLSPFAANAYDADELFQECVKDSFSDLHRFLDYNYKLCQDKTRCPLLQRDLGNIQRVWAPGDSIFSEIRLDYNASTITRWGDSVGLNEANTRELIIRTVNKCGISF</sequence>
<feature type="chain" id="PRO_5021790535" evidence="1">
    <location>
        <begin position="22"/>
        <end position="118"/>
    </location>
</feature>
<gene>
    <name evidence="2" type="ORF">VSA01S_38190</name>
</gene>
<proteinExistence type="predicted"/>
<protein>
    <submittedName>
        <fullName evidence="2">Uncharacterized protein</fullName>
    </submittedName>
</protein>
<reference evidence="2 3" key="1">
    <citation type="submission" date="2019-07" db="EMBL/GenBank/DDBJ databases">
        <title>Whole genome shotgun sequence of Vibrio sagamiensis NBRC 104589.</title>
        <authorList>
            <person name="Hosoyama A."/>
            <person name="Uohara A."/>
            <person name="Ohji S."/>
            <person name="Ichikawa N."/>
        </authorList>
    </citation>
    <scope>NUCLEOTIDE SEQUENCE [LARGE SCALE GENOMIC DNA]</scope>
    <source>
        <strain evidence="2 3">NBRC 104589</strain>
    </source>
</reference>
<dbReference type="RefSeq" id="WP_039982553.1">
    <property type="nucleotide sequence ID" value="NZ_BAOJ01000115.1"/>
</dbReference>
<keyword evidence="1" id="KW-0732">Signal</keyword>
<dbReference type="OrthoDB" id="5911364at2"/>
<evidence type="ECO:0000256" key="1">
    <source>
        <dbReference type="SAM" id="SignalP"/>
    </source>
</evidence>
<keyword evidence="3" id="KW-1185">Reference proteome</keyword>
<evidence type="ECO:0000313" key="3">
    <source>
        <dbReference type="Proteomes" id="UP000321922"/>
    </source>
</evidence>
<dbReference type="Proteomes" id="UP000321922">
    <property type="component" value="Unassembled WGS sequence"/>
</dbReference>
<comment type="caution">
    <text evidence="2">The sequence shown here is derived from an EMBL/GenBank/DDBJ whole genome shotgun (WGS) entry which is preliminary data.</text>
</comment>
<dbReference type="AlphaFoldDB" id="A0A511QKJ9"/>